<reference evidence="3" key="1">
    <citation type="submission" date="2025-08" db="UniProtKB">
        <authorList>
            <consortium name="RefSeq"/>
        </authorList>
    </citation>
    <scope>IDENTIFICATION</scope>
    <source>
        <tissue evidence="3">Whole organism</tissue>
    </source>
</reference>
<sequence length="297" mass="33008">MKKHMGKKLTQLQNDMLEVKQILNDIKNAGQQQSRPAVCKLKSLKDVAPLSDEEGDPLVIPDDQVHIGDKKLISKKAIATVEKGWSGMRSRLVELAKLFWPEGDHVNWSLKKGLRRNVVSTQHVESMIKILDTMRWSKTPNLSLKYVKRELGKALSAGDAGGAGDEEAGSNEENKPNTKTQNEDKDRDLKKKDDKKANDNIFSEECVGLHSKTTELLQSVTEILALKNNDHGNTAGIDGLNEIDGEHVEDEEDDSEEDDSEEDEDEDDEEGDSEDSSDNDDGEERGDDKKVGADTDN</sequence>
<evidence type="ECO:0000313" key="2">
    <source>
        <dbReference type="Proteomes" id="UP000504606"/>
    </source>
</evidence>
<dbReference type="KEGG" id="foc:127748871"/>
<gene>
    <name evidence="3" type="primary">LOC127748871</name>
</gene>
<proteinExistence type="predicted"/>
<dbReference type="Proteomes" id="UP000504606">
    <property type="component" value="Unplaced"/>
</dbReference>
<feature type="compositionally biased region" description="Acidic residues" evidence="1">
    <location>
        <begin position="241"/>
        <end position="285"/>
    </location>
</feature>
<feature type="compositionally biased region" description="Basic and acidic residues" evidence="1">
    <location>
        <begin position="172"/>
        <end position="196"/>
    </location>
</feature>
<evidence type="ECO:0000256" key="1">
    <source>
        <dbReference type="SAM" id="MobiDB-lite"/>
    </source>
</evidence>
<keyword evidence="2" id="KW-1185">Reference proteome</keyword>
<dbReference type="AlphaFoldDB" id="A0A9C6WVZ0"/>
<feature type="region of interest" description="Disordered" evidence="1">
    <location>
        <begin position="229"/>
        <end position="297"/>
    </location>
</feature>
<name>A0A9C6WVZ0_FRAOC</name>
<protein>
    <submittedName>
        <fullName evidence="3">Uncharacterized protein LOC127748871</fullName>
    </submittedName>
</protein>
<dbReference type="RefSeq" id="XP_052120185.1">
    <property type="nucleotide sequence ID" value="XM_052264225.1"/>
</dbReference>
<evidence type="ECO:0000313" key="3">
    <source>
        <dbReference type="RefSeq" id="XP_052120185.1"/>
    </source>
</evidence>
<dbReference type="GeneID" id="127748871"/>
<feature type="region of interest" description="Disordered" evidence="1">
    <location>
        <begin position="156"/>
        <end position="196"/>
    </location>
</feature>
<accession>A0A9C6WVZ0</accession>
<feature type="compositionally biased region" description="Basic and acidic residues" evidence="1">
    <location>
        <begin position="286"/>
        <end position="297"/>
    </location>
</feature>
<organism evidence="2 3">
    <name type="scientific">Frankliniella occidentalis</name>
    <name type="common">Western flower thrips</name>
    <name type="synonym">Euthrips occidentalis</name>
    <dbReference type="NCBI Taxonomy" id="133901"/>
    <lineage>
        <taxon>Eukaryota</taxon>
        <taxon>Metazoa</taxon>
        <taxon>Ecdysozoa</taxon>
        <taxon>Arthropoda</taxon>
        <taxon>Hexapoda</taxon>
        <taxon>Insecta</taxon>
        <taxon>Pterygota</taxon>
        <taxon>Neoptera</taxon>
        <taxon>Paraneoptera</taxon>
        <taxon>Thysanoptera</taxon>
        <taxon>Terebrantia</taxon>
        <taxon>Thripoidea</taxon>
        <taxon>Thripidae</taxon>
        <taxon>Frankliniella</taxon>
    </lineage>
</organism>